<gene>
    <name evidence="1" type="ORF">T05_12557</name>
</gene>
<evidence type="ECO:0000313" key="1">
    <source>
        <dbReference type="EMBL" id="KRX32300.1"/>
    </source>
</evidence>
<accession>A0A0V0T024</accession>
<evidence type="ECO:0000313" key="2">
    <source>
        <dbReference type="Proteomes" id="UP000055048"/>
    </source>
</evidence>
<organism evidence="1 2">
    <name type="scientific">Trichinella murrelli</name>
    <dbReference type="NCBI Taxonomy" id="144512"/>
    <lineage>
        <taxon>Eukaryota</taxon>
        <taxon>Metazoa</taxon>
        <taxon>Ecdysozoa</taxon>
        <taxon>Nematoda</taxon>
        <taxon>Enoplea</taxon>
        <taxon>Dorylaimia</taxon>
        <taxon>Trichinellida</taxon>
        <taxon>Trichinellidae</taxon>
        <taxon>Trichinella</taxon>
    </lineage>
</organism>
<proteinExistence type="predicted"/>
<name>A0A0V0T024_9BILA</name>
<dbReference type="AlphaFoldDB" id="A0A0V0T024"/>
<dbReference type="EMBL" id="JYDJ01001281">
    <property type="protein sequence ID" value="KRX32300.1"/>
    <property type="molecule type" value="Genomic_DNA"/>
</dbReference>
<dbReference type="Proteomes" id="UP000055048">
    <property type="component" value="Unassembled WGS sequence"/>
</dbReference>
<keyword evidence="2" id="KW-1185">Reference proteome</keyword>
<sequence length="33" mass="3922">MNEMLEIGSHSALWKTITDWRLLHVSKYVEPHV</sequence>
<protein>
    <submittedName>
        <fullName evidence="1">Uncharacterized protein</fullName>
    </submittedName>
</protein>
<reference evidence="1 2" key="1">
    <citation type="submission" date="2015-01" db="EMBL/GenBank/DDBJ databases">
        <title>Evolution of Trichinella species and genotypes.</title>
        <authorList>
            <person name="Korhonen P.K."/>
            <person name="Edoardo P."/>
            <person name="Giuseppe L.R."/>
            <person name="Gasser R.B."/>
        </authorList>
    </citation>
    <scope>NUCLEOTIDE SEQUENCE [LARGE SCALE GENOMIC DNA]</scope>
    <source>
        <strain evidence="1">ISS417</strain>
    </source>
</reference>
<comment type="caution">
    <text evidence="1">The sequence shown here is derived from an EMBL/GenBank/DDBJ whole genome shotgun (WGS) entry which is preliminary data.</text>
</comment>